<evidence type="ECO:0000313" key="2">
    <source>
        <dbReference type="Proteomes" id="UP001652620"/>
    </source>
</evidence>
<dbReference type="RefSeq" id="XP_049313732.1">
    <property type="nucleotide sequence ID" value="XM_049457775.1"/>
</dbReference>
<gene>
    <name evidence="3" type="primary">LOC115066645</name>
</gene>
<keyword evidence="1" id="KW-0732">Signal</keyword>
<dbReference type="GeneID" id="115066645"/>
<dbReference type="InterPro" id="IPR036846">
    <property type="entry name" value="GM2-AP_sf"/>
</dbReference>
<dbReference type="Gene3D" id="2.70.220.10">
    <property type="entry name" value="Ganglioside GM2 activator"/>
    <property type="match status" value="1"/>
</dbReference>
<dbReference type="InterPro" id="IPR010512">
    <property type="entry name" value="DUF1091"/>
</dbReference>
<reference evidence="3" key="1">
    <citation type="submission" date="2025-08" db="UniProtKB">
        <authorList>
            <consortium name="RefSeq"/>
        </authorList>
    </citation>
    <scope>IDENTIFICATION</scope>
    <source>
        <tissue evidence="3">Adult</tissue>
    </source>
</reference>
<protein>
    <submittedName>
        <fullName evidence="3">Uncharacterized protein LOC115066645</fullName>
    </submittedName>
</protein>
<keyword evidence="2" id="KW-1185">Reference proteome</keyword>
<proteinExistence type="predicted"/>
<dbReference type="Pfam" id="PF06477">
    <property type="entry name" value="DUF1091"/>
    <property type="match status" value="1"/>
</dbReference>
<dbReference type="Proteomes" id="UP001652620">
    <property type="component" value="Chromosome 5"/>
</dbReference>
<evidence type="ECO:0000256" key="1">
    <source>
        <dbReference type="ARBA" id="ARBA00022729"/>
    </source>
</evidence>
<accession>A0ABM3JWY2</accession>
<sequence length="318" mass="36854">MISKSFTDDLTVVAVAGTKDESLLLASCYMLHGSAVPTAELQSWSLHPAERCWRWRWAPMLTPIIRLGQPRHQSSSKKDVILLTSKMQYLWEFTLMTLFTANSWTGKSFGVTSTFLQFEEFYSHSFVPNALQVSYRVENNIGVYYNITALQSFPGKILFNTFIRKIGTNVGEKSVNIFKHKNLDFCKIMEMMHNFTKEEYKNETILQSTFINSCPFTRGFYYVENGTVRMETIPLYFNRGIYWVQVELVQLFGEVTKLINVKAKCRYEPEESGSDLNIFSIFTNAHDYNLKSLQQVTSNDMANLYAYFIKIMKSLRIL</sequence>
<evidence type="ECO:0000313" key="3">
    <source>
        <dbReference type="RefSeq" id="XP_049313732.1"/>
    </source>
</evidence>
<organism evidence="2 3">
    <name type="scientific">Bactrocera dorsalis</name>
    <name type="common">Oriental fruit fly</name>
    <name type="synonym">Dacus dorsalis</name>
    <dbReference type="NCBI Taxonomy" id="27457"/>
    <lineage>
        <taxon>Eukaryota</taxon>
        <taxon>Metazoa</taxon>
        <taxon>Ecdysozoa</taxon>
        <taxon>Arthropoda</taxon>
        <taxon>Hexapoda</taxon>
        <taxon>Insecta</taxon>
        <taxon>Pterygota</taxon>
        <taxon>Neoptera</taxon>
        <taxon>Endopterygota</taxon>
        <taxon>Diptera</taxon>
        <taxon>Brachycera</taxon>
        <taxon>Muscomorpha</taxon>
        <taxon>Tephritoidea</taxon>
        <taxon>Tephritidae</taxon>
        <taxon>Bactrocera</taxon>
        <taxon>Bactrocera</taxon>
    </lineage>
</organism>
<name>A0ABM3JWY2_BACDO</name>